<organism evidence="1 2">
    <name type="scientific">Mycoplasma haemocanis (strain Illinois)</name>
    <dbReference type="NCBI Taxonomy" id="1111676"/>
    <lineage>
        <taxon>Bacteria</taxon>
        <taxon>Bacillati</taxon>
        <taxon>Mycoplasmatota</taxon>
        <taxon>Mollicutes</taxon>
        <taxon>Mycoplasmataceae</taxon>
        <taxon>Mycoplasma</taxon>
    </lineage>
</organism>
<dbReference type="AlphaFoldDB" id="H6N621"/>
<evidence type="ECO:0000313" key="1">
    <source>
        <dbReference type="EMBL" id="AEW45093.1"/>
    </source>
</evidence>
<proteinExistence type="predicted"/>
<dbReference type="HOGENOM" id="CLU_098620_0_0_14"/>
<protein>
    <submittedName>
        <fullName evidence="1">Uncharacterized protein</fullName>
    </submittedName>
</protein>
<evidence type="ECO:0000313" key="2">
    <source>
        <dbReference type="Proteomes" id="UP000009135"/>
    </source>
</evidence>
<gene>
    <name evidence="1" type="ordered locus">MHC_01135</name>
</gene>
<dbReference type="EMBL" id="CP003199">
    <property type="protein sequence ID" value="AEW45093.1"/>
    <property type="molecule type" value="Genomic_DNA"/>
</dbReference>
<reference evidence="1 2" key="1">
    <citation type="journal article" date="2012" name="J. Bacteriol.">
        <title>Complete genome sequence of Mycoplasma haemocanis strain Illinois.</title>
        <authorList>
            <person name="do Nascimento N.C."/>
            <person name="Guimaraes A.M."/>
            <person name="Santos A.P."/>
            <person name="Sanmiguel P.J."/>
            <person name="Messick J.B."/>
        </authorList>
    </citation>
    <scope>NUCLEOTIDE SEQUENCE [LARGE SCALE GENOMIC DNA]</scope>
    <source>
        <strain evidence="1 2">Illinois</strain>
    </source>
</reference>
<keyword evidence="2" id="KW-1185">Reference proteome</keyword>
<accession>H6N621</accession>
<name>H6N621_MYCHN</name>
<dbReference type="Proteomes" id="UP000009135">
    <property type="component" value="Chromosome"/>
</dbReference>
<sequence length="222" mass="24976">MAIPLPAKLASGVLVGGTLAAGGSFLYKGTSNSKTYSIKDLLASKNPEKRLISSSYNDSSVEWKAVWKAYKDTYQNKDGNPFSLTSVQFTSDTNVPSEFINSCESWFMKQVVDDKDERYKTVLSYCTRDTLVKDLILESNRKLVSDSGGNWNEIWKDYRKVNEGKEKGKDTWQLTDWETKKDQDSSVSEDLPKKCKEKLEGKSGGSSVNDYQDVVNWCSIPK</sequence>
<dbReference type="KEGG" id="mhe:MHC_01135"/>
<dbReference type="OrthoDB" id="9823323at2"/>
<dbReference type="STRING" id="1111676.MHC_01135"/>